<dbReference type="GO" id="GO:0008270">
    <property type="term" value="F:zinc ion binding"/>
    <property type="evidence" value="ECO:0007669"/>
    <property type="project" value="InterPro"/>
</dbReference>
<dbReference type="PANTHER" id="PTHR11705:SF143">
    <property type="entry name" value="SLL0236 PROTEIN"/>
    <property type="match status" value="1"/>
</dbReference>
<dbReference type="Gene3D" id="3.40.630.10">
    <property type="entry name" value="Zn peptidases"/>
    <property type="match status" value="1"/>
</dbReference>
<reference evidence="11" key="1">
    <citation type="submission" date="2019-03" db="EMBL/GenBank/DDBJ databases">
        <title>Flavobacterium sp.</title>
        <authorList>
            <person name="Kim H."/>
        </authorList>
    </citation>
    <scope>NUCLEOTIDE SEQUENCE [LARGE SCALE GENOMIC DNA]</scope>
    <source>
        <strain evidence="11">GS13</strain>
    </source>
</reference>
<comment type="cofactor">
    <cofactor evidence="1">
        <name>Zn(2+)</name>
        <dbReference type="ChEBI" id="CHEBI:29105"/>
    </cofactor>
</comment>
<dbReference type="Pfam" id="PF00246">
    <property type="entry name" value="Peptidase_M14"/>
    <property type="match status" value="1"/>
</dbReference>
<accession>A0A4P6Y5X3</accession>
<sequence length="510" mass="57850">MKTKLLYFFILITGLSSLAQDNPAMYEKFFPNPKYDIPFPMTEGSSSYYSGYNTSVEFIDDLATKHPDLISVSSIGASQRGFKIPLITLSKKNSVPDNQKLRVVFLASIHGNEPISTDGMLYLMNELSSNAKYSALLDHIILKIVPIVNVDGYKDDKRESNNETDLNRNLTVLDIVETVNLKNAINSFDPHLVVDFHEYNPSRKDYLELNDCYTSSYDAMFLYTGNLNVNSHIRKVITEDFVEPTKKVLELNNRRVSDYATTTWVDKELYLNIGGNSARSSATNYALQNRISILMELRGVVEKGNAAKRRIETSFLTAISYLDIASKKADIIKNAIQQADQETFNRVDKIVLDSKPAKIDFPFVFVNTCKNEYETVLFQANFNITQEPTQTRERAAGYVIVTKSKQVQKILKASGIVFQNVAQPENLKVETFKQLDIHKFELENEMKEIPEGALVIDGSQKMGNLIIELLEPELTNSLVSNNLLKPFKGTNTLRVFRINKEQVLQLQNKK</sequence>
<evidence type="ECO:0000259" key="9">
    <source>
        <dbReference type="PROSITE" id="PS52035"/>
    </source>
</evidence>
<dbReference type="AlphaFoldDB" id="A0A4P6Y5X3"/>
<dbReference type="GO" id="GO:0004181">
    <property type="term" value="F:metallocarboxypeptidase activity"/>
    <property type="evidence" value="ECO:0007669"/>
    <property type="project" value="InterPro"/>
</dbReference>
<name>A0A4P6Y5X3_9FLAO</name>
<evidence type="ECO:0000256" key="2">
    <source>
        <dbReference type="ARBA" id="ARBA00005988"/>
    </source>
</evidence>
<keyword evidence="3" id="KW-0645">Protease</keyword>
<dbReference type="KEGG" id="fnk:E1750_01940"/>
<proteinExistence type="inferred from homology"/>
<dbReference type="GO" id="GO:0005615">
    <property type="term" value="C:extracellular space"/>
    <property type="evidence" value="ECO:0007669"/>
    <property type="project" value="TreeGrafter"/>
</dbReference>
<dbReference type="SUPFAM" id="SSF53187">
    <property type="entry name" value="Zn-dependent exopeptidases"/>
    <property type="match status" value="1"/>
</dbReference>
<keyword evidence="6" id="KW-0482">Metalloprotease</keyword>
<dbReference type="SMART" id="SM00631">
    <property type="entry name" value="Zn_pept"/>
    <property type="match status" value="1"/>
</dbReference>
<evidence type="ECO:0000313" key="10">
    <source>
        <dbReference type="EMBL" id="QBN17611.1"/>
    </source>
</evidence>
<gene>
    <name evidence="10" type="ORF">E1750_01940</name>
</gene>
<feature type="active site" description="Proton donor/acceptor" evidence="7">
    <location>
        <position position="296"/>
    </location>
</feature>
<dbReference type="Proteomes" id="UP000291124">
    <property type="component" value="Chromosome"/>
</dbReference>
<evidence type="ECO:0000256" key="4">
    <source>
        <dbReference type="ARBA" id="ARBA00022801"/>
    </source>
</evidence>
<dbReference type="EMBL" id="CP037933">
    <property type="protein sequence ID" value="QBN17611.1"/>
    <property type="molecule type" value="Genomic_DNA"/>
</dbReference>
<evidence type="ECO:0000313" key="11">
    <source>
        <dbReference type="Proteomes" id="UP000291124"/>
    </source>
</evidence>
<evidence type="ECO:0000256" key="3">
    <source>
        <dbReference type="ARBA" id="ARBA00022670"/>
    </source>
</evidence>
<keyword evidence="11" id="KW-1185">Reference proteome</keyword>
<protein>
    <recommendedName>
        <fullName evidence="9">Peptidase M14 domain-containing protein</fullName>
    </recommendedName>
</protein>
<keyword evidence="8" id="KW-0732">Signal</keyword>
<dbReference type="PROSITE" id="PS52035">
    <property type="entry name" value="PEPTIDASE_M14"/>
    <property type="match status" value="1"/>
</dbReference>
<dbReference type="PANTHER" id="PTHR11705">
    <property type="entry name" value="PROTEASE FAMILY M14 CARBOXYPEPTIDASE A,B"/>
    <property type="match status" value="1"/>
</dbReference>
<feature type="chain" id="PRO_5020207533" description="Peptidase M14 domain-containing protein" evidence="8">
    <location>
        <begin position="20"/>
        <end position="510"/>
    </location>
</feature>
<comment type="similarity">
    <text evidence="2 7">Belongs to the peptidase M14 family.</text>
</comment>
<feature type="signal peptide" evidence="8">
    <location>
        <begin position="1"/>
        <end position="19"/>
    </location>
</feature>
<dbReference type="GO" id="GO:0006508">
    <property type="term" value="P:proteolysis"/>
    <property type="evidence" value="ECO:0007669"/>
    <property type="project" value="UniProtKB-KW"/>
</dbReference>
<dbReference type="OrthoDB" id="1111523at2"/>
<evidence type="ECO:0000256" key="6">
    <source>
        <dbReference type="ARBA" id="ARBA00023049"/>
    </source>
</evidence>
<dbReference type="RefSeq" id="WP_133275142.1">
    <property type="nucleotide sequence ID" value="NZ_CP037933.1"/>
</dbReference>
<evidence type="ECO:0000256" key="8">
    <source>
        <dbReference type="SAM" id="SignalP"/>
    </source>
</evidence>
<evidence type="ECO:0000256" key="7">
    <source>
        <dbReference type="PROSITE-ProRule" id="PRU01379"/>
    </source>
</evidence>
<organism evidence="10 11">
    <name type="scientific">Flavobacterium nackdongense</name>
    <dbReference type="NCBI Taxonomy" id="2547394"/>
    <lineage>
        <taxon>Bacteria</taxon>
        <taxon>Pseudomonadati</taxon>
        <taxon>Bacteroidota</taxon>
        <taxon>Flavobacteriia</taxon>
        <taxon>Flavobacteriales</taxon>
        <taxon>Flavobacteriaceae</taxon>
        <taxon>Flavobacterium</taxon>
    </lineage>
</organism>
<keyword evidence="4" id="KW-0378">Hydrolase</keyword>
<feature type="domain" description="Peptidase M14" evidence="9">
    <location>
        <begin position="48"/>
        <end position="325"/>
    </location>
</feature>
<evidence type="ECO:0000256" key="1">
    <source>
        <dbReference type="ARBA" id="ARBA00001947"/>
    </source>
</evidence>
<dbReference type="InterPro" id="IPR000834">
    <property type="entry name" value="Peptidase_M14"/>
</dbReference>
<evidence type="ECO:0000256" key="5">
    <source>
        <dbReference type="ARBA" id="ARBA00022833"/>
    </source>
</evidence>
<keyword evidence="5" id="KW-0862">Zinc</keyword>